<comment type="caution">
    <text evidence="1">The sequence shown here is derived from an EMBL/GenBank/DDBJ whole genome shotgun (WGS) entry which is preliminary data.</text>
</comment>
<gene>
    <name evidence="1" type="ORF">C2G38_2156863</name>
</gene>
<proteinExistence type="predicted"/>
<dbReference type="EMBL" id="QKWP01000053">
    <property type="protein sequence ID" value="RIB28882.1"/>
    <property type="molecule type" value="Genomic_DNA"/>
</dbReference>
<dbReference type="AlphaFoldDB" id="A0A397W497"/>
<accession>A0A397W497</accession>
<evidence type="ECO:0000313" key="2">
    <source>
        <dbReference type="Proteomes" id="UP000266673"/>
    </source>
</evidence>
<evidence type="ECO:0008006" key="3">
    <source>
        <dbReference type="Google" id="ProtNLM"/>
    </source>
</evidence>
<name>A0A397W497_9GLOM</name>
<dbReference type="OrthoDB" id="2160519at2759"/>
<evidence type="ECO:0000313" key="1">
    <source>
        <dbReference type="EMBL" id="RIB28882.1"/>
    </source>
</evidence>
<keyword evidence="2" id="KW-1185">Reference proteome</keyword>
<protein>
    <recommendedName>
        <fullName evidence="3">TLDc domain-containing protein</fullName>
    </recommendedName>
</protein>
<organism evidence="1 2">
    <name type="scientific">Gigaspora rosea</name>
    <dbReference type="NCBI Taxonomy" id="44941"/>
    <lineage>
        <taxon>Eukaryota</taxon>
        <taxon>Fungi</taxon>
        <taxon>Fungi incertae sedis</taxon>
        <taxon>Mucoromycota</taxon>
        <taxon>Glomeromycotina</taxon>
        <taxon>Glomeromycetes</taxon>
        <taxon>Diversisporales</taxon>
        <taxon>Gigasporaceae</taxon>
        <taxon>Gigaspora</taxon>
    </lineage>
</organism>
<reference evidence="1 2" key="1">
    <citation type="submission" date="2018-06" db="EMBL/GenBank/DDBJ databases">
        <title>Comparative genomics reveals the genomic features of Rhizophagus irregularis, R. cerebriforme, R. diaphanum and Gigaspora rosea, and their symbiotic lifestyle signature.</title>
        <authorList>
            <person name="Morin E."/>
            <person name="San Clemente H."/>
            <person name="Chen E.C.H."/>
            <person name="De La Providencia I."/>
            <person name="Hainaut M."/>
            <person name="Kuo A."/>
            <person name="Kohler A."/>
            <person name="Murat C."/>
            <person name="Tang N."/>
            <person name="Roy S."/>
            <person name="Loubradou J."/>
            <person name="Henrissat B."/>
            <person name="Grigoriev I.V."/>
            <person name="Corradi N."/>
            <person name="Roux C."/>
            <person name="Martin F.M."/>
        </authorList>
    </citation>
    <scope>NUCLEOTIDE SEQUENCE [LARGE SCALE GENOMIC DNA]</scope>
    <source>
        <strain evidence="1 2">DAOM 194757</strain>
    </source>
</reference>
<sequence length="124" mass="14042">MHLVVIIKVKGNNEILGSYNSICWDKLGKKDFCKHCKDSFIFSLRNSIIQNAINCNMDYGPNFGIGDLTMLMILINALSVKVVNIHIKTIRSESIFESSGNLFFLVVEYEIFQISKSTKSFLAN</sequence>
<dbReference type="Proteomes" id="UP000266673">
    <property type="component" value="Unassembled WGS sequence"/>
</dbReference>